<comment type="cofactor">
    <cofactor evidence="1 6">
        <name>FAD</name>
        <dbReference type="ChEBI" id="CHEBI:57692"/>
    </cofactor>
</comment>
<feature type="domain" description="Glucose-methanol-choline oxidoreductase N-terminal" evidence="8">
    <location>
        <begin position="303"/>
        <end position="317"/>
    </location>
</feature>
<evidence type="ECO:0000259" key="8">
    <source>
        <dbReference type="PROSITE" id="PS00624"/>
    </source>
</evidence>
<feature type="active site" description="Proton acceptor" evidence="5">
    <location>
        <position position="573"/>
    </location>
</feature>
<dbReference type="GO" id="GO:0050660">
    <property type="term" value="F:flavin adenine dinucleotide binding"/>
    <property type="evidence" value="ECO:0007669"/>
    <property type="project" value="InterPro"/>
</dbReference>
<dbReference type="PANTHER" id="PTHR11552:SF147">
    <property type="entry name" value="CHOLINE DEHYDROGENASE, MITOCHONDRIAL"/>
    <property type="match status" value="1"/>
</dbReference>
<keyword evidence="4 6" id="KW-0274">FAD</keyword>
<feature type="binding site" evidence="6">
    <location>
        <position position="113"/>
    </location>
    <ligand>
        <name>FAD</name>
        <dbReference type="ChEBI" id="CHEBI:57692"/>
    </ligand>
</feature>
<keyword evidence="7" id="KW-0732">Signal</keyword>
<dbReference type="Gene3D" id="3.50.50.60">
    <property type="entry name" value="FAD/NAD(P)-binding domain"/>
    <property type="match status" value="1"/>
</dbReference>
<dbReference type="PANTHER" id="PTHR11552">
    <property type="entry name" value="GLUCOSE-METHANOL-CHOLINE GMC OXIDOREDUCTASE"/>
    <property type="match status" value="1"/>
</dbReference>
<dbReference type="PIRSF" id="PIRSF000137">
    <property type="entry name" value="Alcohol_oxidase"/>
    <property type="match status" value="1"/>
</dbReference>
<evidence type="ECO:0000256" key="5">
    <source>
        <dbReference type="PIRSR" id="PIRSR000137-1"/>
    </source>
</evidence>
<dbReference type="Proteomes" id="UP000292082">
    <property type="component" value="Unassembled WGS sequence"/>
</dbReference>
<evidence type="ECO:0000256" key="1">
    <source>
        <dbReference type="ARBA" id="ARBA00001974"/>
    </source>
</evidence>
<evidence type="ECO:0000313" key="10">
    <source>
        <dbReference type="Proteomes" id="UP000292082"/>
    </source>
</evidence>
<name>A0A4Q9Q5X9_9APHY</name>
<keyword evidence="3" id="KW-0285">Flavoprotein</keyword>
<dbReference type="InterPro" id="IPR012132">
    <property type="entry name" value="GMC_OxRdtase"/>
</dbReference>
<evidence type="ECO:0000256" key="3">
    <source>
        <dbReference type="ARBA" id="ARBA00022630"/>
    </source>
</evidence>
<gene>
    <name evidence="9" type="ORF">BD310DRAFT_919258</name>
</gene>
<dbReference type="SUPFAM" id="SSF51905">
    <property type="entry name" value="FAD/NAD(P)-binding domain"/>
    <property type="match status" value="1"/>
</dbReference>
<dbReference type="GO" id="GO:0016614">
    <property type="term" value="F:oxidoreductase activity, acting on CH-OH group of donors"/>
    <property type="evidence" value="ECO:0007669"/>
    <property type="project" value="InterPro"/>
</dbReference>
<dbReference type="InterPro" id="IPR036188">
    <property type="entry name" value="FAD/NAD-bd_sf"/>
</dbReference>
<feature type="signal peptide" evidence="7">
    <location>
        <begin position="1"/>
        <end position="19"/>
    </location>
</feature>
<evidence type="ECO:0000256" key="4">
    <source>
        <dbReference type="ARBA" id="ARBA00022827"/>
    </source>
</evidence>
<dbReference type="AlphaFoldDB" id="A0A4Q9Q5X9"/>
<sequence>MFSSPLLCLYVFCITHVLGAIFESPTPEILNSKYDIIIIGAGAGGAVMANRLTEDNSTKVLLIEAGGSDFMNTNILAPGLATSLSRSKFDWNFTTTPQVGLNNRSVQYPRGFVLGGSTAINLMIYSRGTIDDFNRVANVSGDEGWSWNEMLPFIFKVDNMTTPTDGHNTTGQFNPALHNTDGVVDISVPGVSLDIDARGLNASQELPDEFPFNLDYNSGNTTGFSWTQATIHDGRRTTSATSYLAEAFNRTNLDILVNTRVTKIAPVGEVNGVPDLRSVQFAQSANGTLYTLEAAEEVILSAGAVQSPHILMLSGIGNKDHISSFGIKTLVDLPAVGTNMQDHVFLGNSWLVNSNFTLDDLHRNATLSAEQLQIWEVNGTGLIGLPPTNQFAWLRVDPSVFQSLNATDPSAGTTSANFEMIISDNFASKRVALPAEGRFLTFVTNVVSPSSRGNISLASANPFDAPLINPNLLGTDVDVAIMRSAIKAARAFAAAPAWSDYIISEFGAFANATTDEELDAYIRDNADTVDHPVGTVPMGKGCEGALNADLTVKGTAGLRVIDASAFPFVPSGHTQGPTYILAERAAELVKASLGQQERSRHHRGGNKY</sequence>
<accession>A0A4Q9Q5X9</accession>
<dbReference type="InterPro" id="IPR000172">
    <property type="entry name" value="GMC_OxRdtase_N"/>
</dbReference>
<organism evidence="9 10">
    <name type="scientific">Dichomitus squalens</name>
    <dbReference type="NCBI Taxonomy" id="114155"/>
    <lineage>
        <taxon>Eukaryota</taxon>
        <taxon>Fungi</taxon>
        <taxon>Dikarya</taxon>
        <taxon>Basidiomycota</taxon>
        <taxon>Agaricomycotina</taxon>
        <taxon>Agaricomycetes</taxon>
        <taxon>Polyporales</taxon>
        <taxon>Polyporaceae</taxon>
        <taxon>Dichomitus</taxon>
    </lineage>
</organism>
<dbReference type="EMBL" id="ML145094">
    <property type="protein sequence ID" value="TBU62366.1"/>
    <property type="molecule type" value="Genomic_DNA"/>
</dbReference>
<comment type="similarity">
    <text evidence="2">Belongs to the GMC oxidoreductase family.</text>
</comment>
<protein>
    <submittedName>
        <fullName evidence="9">Alcohol oxidase</fullName>
    </submittedName>
</protein>
<keyword evidence="10" id="KW-1185">Reference proteome</keyword>
<evidence type="ECO:0000256" key="7">
    <source>
        <dbReference type="SAM" id="SignalP"/>
    </source>
</evidence>
<dbReference type="Gene3D" id="3.30.560.10">
    <property type="entry name" value="Glucose Oxidase, domain 3"/>
    <property type="match status" value="1"/>
</dbReference>
<feature type="active site" description="Proton donor" evidence="5">
    <location>
        <position position="531"/>
    </location>
</feature>
<dbReference type="Pfam" id="PF05199">
    <property type="entry name" value="GMC_oxred_C"/>
    <property type="match status" value="1"/>
</dbReference>
<feature type="chain" id="PRO_5020211692" evidence="7">
    <location>
        <begin position="20"/>
        <end position="608"/>
    </location>
</feature>
<evidence type="ECO:0000313" key="9">
    <source>
        <dbReference type="EMBL" id="TBU62366.1"/>
    </source>
</evidence>
<evidence type="ECO:0000256" key="6">
    <source>
        <dbReference type="PIRSR" id="PIRSR000137-2"/>
    </source>
</evidence>
<proteinExistence type="inferred from homology"/>
<dbReference type="InterPro" id="IPR007867">
    <property type="entry name" value="GMC_OxRtase_C"/>
</dbReference>
<reference evidence="9 10" key="1">
    <citation type="submission" date="2019-01" db="EMBL/GenBank/DDBJ databases">
        <title>Draft genome sequences of three monokaryotic isolates of the white-rot basidiomycete fungus Dichomitus squalens.</title>
        <authorList>
            <consortium name="DOE Joint Genome Institute"/>
            <person name="Lopez S.C."/>
            <person name="Andreopoulos B."/>
            <person name="Pangilinan J."/>
            <person name="Lipzen A."/>
            <person name="Riley R."/>
            <person name="Ahrendt S."/>
            <person name="Ng V."/>
            <person name="Barry K."/>
            <person name="Daum C."/>
            <person name="Grigoriev I.V."/>
            <person name="Hilden K.S."/>
            <person name="Makela M.R."/>
            <person name="de Vries R.P."/>
        </authorList>
    </citation>
    <scope>NUCLEOTIDE SEQUENCE [LARGE SCALE GENOMIC DNA]</scope>
    <source>
        <strain evidence="9 10">CBS 464.89</strain>
    </source>
</reference>
<dbReference type="PROSITE" id="PS00624">
    <property type="entry name" value="GMC_OXRED_2"/>
    <property type="match status" value="1"/>
</dbReference>
<dbReference type="OMA" id="HPANITE"/>
<feature type="binding site" evidence="6">
    <location>
        <position position="261"/>
    </location>
    <ligand>
        <name>FAD</name>
        <dbReference type="ChEBI" id="CHEBI:57692"/>
    </ligand>
</feature>
<dbReference type="SUPFAM" id="SSF54373">
    <property type="entry name" value="FAD-linked reductases, C-terminal domain"/>
    <property type="match status" value="1"/>
</dbReference>
<dbReference type="Pfam" id="PF00732">
    <property type="entry name" value="GMC_oxred_N"/>
    <property type="match status" value="1"/>
</dbReference>
<evidence type="ECO:0000256" key="2">
    <source>
        <dbReference type="ARBA" id="ARBA00010790"/>
    </source>
</evidence>